<evidence type="ECO:0000313" key="8">
    <source>
        <dbReference type="Proteomes" id="UP000027345"/>
    </source>
</evidence>
<dbReference type="PROSITE" id="PS51755">
    <property type="entry name" value="OMPR_PHOB"/>
    <property type="match status" value="1"/>
</dbReference>
<dbReference type="InterPro" id="IPR016032">
    <property type="entry name" value="Sig_transdc_resp-reg_C-effctor"/>
</dbReference>
<dbReference type="SUPFAM" id="SSF48452">
    <property type="entry name" value="TPR-like"/>
    <property type="match status" value="1"/>
</dbReference>
<dbReference type="SMART" id="SM01043">
    <property type="entry name" value="BTAD"/>
    <property type="match status" value="1"/>
</dbReference>
<evidence type="ECO:0000313" key="7">
    <source>
        <dbReference type="EMBL" id="KDN22645.1"/>
    </source>
</evidence>
<dbReference type="GO" id="GO:0003677">
    <property type="term" value="F:DNA binding"/>
    <property type="evidence" value="ECO:0007669"/>
    <property type="project" value="UniProtKB-UniRule"/>
</dbReference>
<evidence type="ECO:0000256" key="3">
    <source>
        <dbReference type="ARBA" id="ARBA00023125"/>
    </source>
</evidence>
<evidence type="ECO:0000259" key="6">
    <source>
        <dbReference type="PROSITE" id="PS51755"/>
    </source>
</evidence>
<dbReference type="SMART" id="SM00862">
    <property type="entry name" value="Trans_reg_C"/>
    <property type="match status" value="1"/>
</dbReference>
<dbReference type="Gene3D" id="1.25.40.10">
    <property type="entry name" value="Tetratricopeptide repeat domain"/>
    <property type="match status" value="1"/>
</dbReference>
<dbReference type="AlphaFoldDB" id="A0A066U6E0"/>
<dbReference type="InterPro" id="IPR005158">
    <property type="entry name" value="BTAD"/>
</dbReference>
<reference evidence="7 8" key="1">
    <citation type="submission" date="2014-05" db="EMBL/GenBank/DDBJ databases">
        <title>Draft genome sequence of Amycolatopsis rifamycinica DSM 46095.</title>
        <authorList>
            <person name="Lal R."/>
            <person name="Saxena A."/>
            <person name="Kumari R."/>
            <person name="Mukherjee U."/>
            <person name="Singh P."/>
            <person name="Sangwan N."/>
            <person name="Mahato N.K."/>
        </authorList>
    </citation>
    <scope>NUCLEOTIDE SEQUENCE [LARGE SCALE GENOMIC DNA]</scope>
    <source>
        <strain evidence="7 8">DSM 46095</strain>
    </source>
</reference>
<dbReference type="GO" id="GO:0006355">
    <property type="term" value="P:regulation of DNA-templated transcription"/>
    <property type="evidence" value="ECO:0007669"/>
    <property type="project" value="InterPro"/>
</dbReference>
<dbReference type="Pfam" id="PF00486">
    <property type="entry name" value="Trans_reg_C"/>
    <property type="match status" value="1"/>
</dbReference>
<dbReference type="InterPro" id="IPR011990">
    <property type="entry name" value="TPR-like_helical_dom_sf"/>
</dbReference>
<protein>
    <recommendedName>
        <fullName evidence="6">OmpR/PhoB-type domain-containing protein</fullName>
    </recommendedName>
</protein>
<comment type="similarity">
    <text evidence="1">Belongs to the AfsR/DnrI/RedD regulatory family.</text>
</comment>
<accession>A0A066U6E0</accession>
<dbReference type="Proteomes" id="UP000027345">
    <property type="component" value="Unassembled WGS sequence"/>
</dbReference>
<dbReference type="Gene3D" id="1.10.10.10">
    <property type="entry name" value="Winged helix-like DNA-binding domain superfamily/Winged helix DNA-binding domain"/>
    <property type="match status" value="1"/>
</dbReference>
<dbReference type="CDD" id="cd15831">
    <property type="entry name" value="BTAD"/>
    <property type="match status" value="1"/>
</dbReference>
<dbReference type="InterPro" id="IPR051677">
    <property type="entry name" value="AfsR-DnrI-RedD_regulator"/>
</dbReference>
<name>A0A066U6E0_9PSEU</name>
<evidence type="ECO:0000256" key="5">
    <source>
        <dbReference type="PROSITE-ProRule" id="PRU01091"/>
    </source>
</evidence>
<evidence type="ECO:0000256" key="2">
    <source>
        <dbReference type="ARBA" id="ARBA00023015"/>
    </source>
</evidence>
<dbReference type="eggNOG" id="COG3629">
    <property type="taxonomic scope" value="Bacteria"/>
</dbReference>
<dbReference type="PANTHER" id="PTHR35807">
    <property type="entry name" value="TRANSCRIPTIONAL REGULATOR REDD-RELATED"/>
    <property type="match status" value="1"/>
</dbReference>
<gene>
    <name evidence="7" type="ORF">DV20_07985</name>
</gene>
<dbReference type="InterPro" id="IPR036388">
    <property type="entry name" value="WH-like_DNA-bd_sf"/>
</dbReference>
<evidence type="ECO:0000256" key="4">
    <source>
        <dbReference type="ARBA" id="ARBA00023163"/>
    </source>
</evidence>
<dbReference type="SUPFAM" id="SSF46894">
    <property type="entry name" value="C-terminal effector domain of the bipartite response regulators"/>
    <property type="match status" value="1"/>
</dbReference>
<sequence length="274" mass="30670">MRFELLGPLALKVGDVDFTPTAPRLRAVLSLLVLNANRVVPTSVFLDELWDGAAPPSARGTLQTYVFHLRKLFEQALGESSKHVMSEVLVTHMDGYLIRVGDGQFDVHEFECLVDRGAFELADGAPEEASATLRRALDLWRGPISVDWSAGTKARAHAARLDELHYRAQLLFIEANLCAGRHREVVGELASLQVEEPSQQTVHAMFMIALHRSDRTSGALSVFRRLAERMREDLGLRPSGRLQSLHRALLAEDPLLDDRRLRIEPLLDQLAAKW</sequence>
<keyword evidence="4" id="KW-0804">Transcription</keyword>
<keyword evidence="8" id="KW-1185">Reference proteome</keyword>
<organism evidence="7 8">
    <name type="scientific">Amycolatopsis rifamycinica</name>
    <dbReference type="NCBI Taxonomy" id="287986"/>
    <lineage>
        <taxon>Bacteria</taxon>
        <taxon>Bacillati</taxon>
        <taxon>Actinomycetota</taxon>
        <taxon>Actinomycetes</taxon>
        <taxon>Pseudonocardiales</taxon>
        <taxon>Pseudonocardiaceae</taxon>
        <taxon>Amycolatopsis</taxon>
    </lineage>
</organism>
<proteinExistence type="inferred from homology"/>
<dbReference type="Pfam" id="PF03704">
    <property type="entry name" value="BTAD"/>
    <property type="match status" value="1"/>
</dbReference>
<keyword evidence="2" id="KW-0805">Transcription regulation</keyword>
<dbReference type="EMBL" id="JMQI01000015">
    <property type="protein sequence ID" value="KDN22645.1"/>
    <property type="molecule type" value="Genomic_DNA"/>
</dbReference>
<dbReference type="PANTHER" id="PTHR35807:SF1">
    <property type="entry name" value="TRANSCRIPTIONAL REGULATOR REDD"/>
    <property type="match status" value="1"/>
</dbReference>
<feature type="DNA-binding region" description="OmpR/PhoB-type" evidence="5">
    <location>
        <begin position="1"/>
        <end position="100"/>
    </location>
</feature>
<keyword evidence="3 5" id="KW-0238">DNA-binding</keyword>
<dbReference type="InterPro" id="IPR001867">
    <property type="entry name" value="OmpR/PhoB-type_DNA-bd"/>
</dbReference>
<comment type="caution">
    <text evidence="7">The sequence shown here is derived from an EMBL/GenBank/DDBJ whole genome shotgun (WGS) entry which is preliminary data.</text>
</comment>
<feature type="domain" description="OmpR/PhoB-type" evidence="6">
    <location>
        <begin position="1"/>
        <end position="100"/>
    </location>
</feature>
<dbReference type="STRING" id="287986.DV20_07985"/>
<dbReference type="GO" id="GO:0000160">
    <property type="term" value="P:phosphorelay signal transduction system"/>
    <property type="evidence" value="ECO:0007669"/>
    <property type="project" value="InterPro"/>
</dbReference>
<evidence type="ECO:0000256" key="1">
    <source>
        <dbReference type="ARBA" id="ARBA00005820"/>
    </source>
</evidence>